<keyword evidence="2" id="KW-1185">Reference proteome</keyword>
<sequence length="191" mass="21576">MESFGSGIARESVFCDRHRNEFKTAISFKRWQAENGVKIDSPIAEIDENLSPFKKWLVDIKYGAFRRTSHGNVCGIPEKDRVKLLHENSKASKPPTLLEAKPPNIEEINDETCSNDALDLNDESSDNNNALIIAAAVNQNPKPITKSSKTLTVPAKMPKIFQHFAYITKDLKTIPTIVMYSMLTAWIWQLK</sequence>
<dbReference type="EMBL" id="JADBJN010000003">
    <property type="protein sequence ID" value="KAG5669824.1"/>
    <property type="molecule type" value="Genomic_DNA"/>
</dbReference>
<dbReference type="OrthoDB" id="10039052at2759"/>
<comment type="caution">
    <text evidence="1">The sequence shown here is derived from an EMBL/GenBank/DDBJ whole genome shotgun (WGS) entry which is preliminary data.</text>
</comment>
<organism evidence="1 2">
    <name type="scientific">Polypedilum vanderplanki</name>
    <name type="common">Sleeping chironomid midge</name>
    <dbReference type="NCBI Taxonomy" id="319348"/>
    <lineage>
        <taxon>Eukaryota</taxon>
        <taxon>Metazoa</taxon>
        <taxon>Ecdysozoa</taxon>
        <taxon>Arthropoda</taxon>
        <taxon>Hexapoda</taxon>
        <taxon>Insecta</taxon>
        <taxon>Pterygota</taxon>
        <taxon>Neoptera</taxon>
        <taxon>Endopterygota</taxon>
        <taxon>Diptera</taxon>
        <taxon>Nematocera</taxon>
        <taxon>Chironomoidea</taxon>
        <taxon>Chironomidae</taxon>
        <taxon>Chironominae</taxon>
        <taxon>Polypedilum</taxon>
        <taxon>Polypedilum</taxon>
    </lineage>
</organism>
<accession>A0A9J6BJE4</accession>
<evidence type="ECO:0000313" key="2">
    <source>
        <dbReference type="Proteomes" id="UP001107558"/>
    </source>
</evidence>
<evidence type="ECO:0000313" key="1">
    <source>
        <dbReference type="EMBL" id="KAG5669824.1"/>
    </source>
</evidence>
<dbReference type="Proteomes" id="UP001107558">
    <property type="component" value="Chromosome 3"/>
</dbReference>
<name>A0A9J6BJE4_POLVA</name>
<reference evidence="1" key="1">
    <citation type="submission" date="2021-03" db="EMBL/GenBank/DDBJ databases">
        <title>Chromosome level genome of the anhydrobiotic midge Polypedilum vanderplanki.</title>
        <authorList>
            <person name="Yoshida Y."/>
            <person name="Kikawada T."/>
            <person name="Gusev O."/>
        </authorList>
    </citation>
    <scope>NUCLEOTIDE SEQUENCE</scope>
    <source>
        <strain evidence="1">NIAS01</strain>
        <tissue evidence="1">Whole body or cell culture</tissue>
    </source>
</reference>
<gene>
    <name evidence="1" type="ORF">PVAND_000117</name>
</gene>
<proteinExistence type="predicted"/>
<protein>
    <submittedName>
        <fullName evidence="1">Uncharacterized protein</fullName>
    </submittedName>
</protein>
<dbReference type="AlphaFoldDB" id="A0A9J6BJE4"/>